<feature type="transmembrane region" description="Helical" evidence="2">
    <location>
        <begin position="379"/>
        <end position="402"/>
    </location>
</feature>
<name>A0AAE9SM78_9VIBR</name>
<dbReference type="PANTHER" id="PTHR37813:SF1">
    <property type="entry name" value="FELS-2 PROPHAGE PROTEIN"/>
    <property type="match status" value="1"/>
</dbReference>
<feature type="transmembrane region" description="Helical" evidence="2">
    <location>
        <begin position="534"/>
        <end position="554"/>
    </location>
</feature>
<feature type="domain" description="Phage tail tape measure protein" evidence="3">
    <location>
        <begin position="87"/>
        <end position="285"/>
    </location>
</feature>
<dbReference type="Proteomes" id="UP001058687">
    <property type="component" value="Chromosome 2"/>
</dbReference>
<dbReference type="NCBIfam" id="TIGR01760">
    <property type="entry name" value="tape_meas_TP901"/>
    <property type="match status" value="1"/>
</dbReference>
<proteinExistence type="predicted"/>
<dbReference type="Pfam" id="PF10145">
    <property type="entry name" value="PhageMin_Tail"/>
    <property type="match status" value="1"/>
</dbReference>
<dbReference type="InterPro" id="IPR010090">
    <property type="entry name" value="Phage_tape_meas"/>
</dbReference>
<feature type="transmembrane region" description="Helical" evidence="2">
    <location>
        <begin position="437"/>
        <end position="469"/>
    </location>
</feature>
<evidence type="ECO:0000313" key="5">
    <source>
        <dbReference type="Proteomes" id="UP001058687"/>
    </source>
</evidence>
<dbReference type="AlphaFoldDB" id="A0AAE9SM78"/>
<evidence type="ECO:0000259" key="3">
    <source>
        <dbReference type="Pfam" id="PF10145"/>
    </source>
</evidence>
<dbReference type="EMBL" id="CP050468">
    <property type="protein sequence ID" value="UTZ28461.1"/>
    <property type="molecule type" value="Genomic_DNA"/>
</dbReference>
<keyword evidence="2" id="KW-0472">Membrane</keyword>
<evidence type="ECO:0000256" key="1">
    <source>
        <dbReference type="ARBA" id="ARBA00022612"/>
    </source>
</evidence>
<keyword evidence="1" id="KW-1188">Viral release from host cell</keyword>
<feature type="transmembrane region" description="Helical" evidence="2">
    <location>
        <begin position="560"/>
        <end position="583"/>
    </location>
</feature>
<dbReference type="PANTHER" id="PTHR37813">
    <property type="entry name" value="FELS-2 PROPHAGE PROTEIN"/>
    <property type="match status" value="1"/>
</dbReference>
<sequence length="852" mass="90075">MLPEALRFQVGLIDQISKPLGHIQRQLTDVTNTYKQGTQTMVSGAAGMVGAGFALQQALMPAIEMDRALGEVKSLGVADEQLKQLSDTALDFAVDYGKSAADFVAASYDIQSAIAGLGGNELSEFTRASGVLAAATKADTATITNYVGTMYGIFQHSANEMGKADWVNMLGGQTAKAVQMFKTTGDGMSSAFTSIGAAATSVGVGMTEQMAILGTLQSTMSGSEAGTKYRAFLAGAAKAQAALNMQFTNAQGQMLPMVDILNQIKGRYGETISVAEAAELSKAFGTHEASAMIQLLMQNTDGLATSINELGKVKGLDVAEQMAGAMTDQWERLEQGVFAISAAFGSVLLPAILPVVSSLADGAMEIIEWTEMFPNLTKYIGFAAMAILGAAAAGGAFTLMMGLGKQAMATYMLTMKVFAGVNALLTQGLGAFRAAMLAANIAIAANPIILIVGAVIAAVTAVGALIYYWDDLKASLGDNAVFQAIEYTADAAMQAVSTLFDAFKPLLNIVMGLGKMLGDVLLRGFQMLWETVKVGFSAIGSVLSGVLDVVGVVATGVGWVIAGVIGSIGLLMNGFTFVFKAIAASWQWVMSGFSDTSGFAFIGQMVSWLRGGFESLVLGWRVFTAEMADTRWFTAISSAVELVILPFKTLFNFLSAGWQWVMSGFTDTSGFAFIGQMVSWVKGGFESLLYGWQALKAEMAEVGWVSVIPEALELVTLPFQTLFQFLSAGWQWVMSGFTDTSGFAFIGQMADAMRNIFGSVFSWFNEKLAGIWESLKELVDWLPSFGDEDDSAPVKSKSVARATPQAQVQPGGAAKSIANYQTSSTNYGGVAIYPTYMSSPQDMASELEMAAG</sequence>
<reference evidence="4" key="1">
    <citation type="submission" date="2020-03" db="EMBL/GenBank/DDBJ databases">
        <title>Five strains of Vibrio campbellii isolated from Mariana Trench.</title>
        <authorList>
            <person name="Liang J."/>
            <person name="Zhang X.-H."/>
        </authorList>
    </citation>
    <scope>NUCLEOTIDE SEQUENCE</scope>
    <source>
        <strain evidence="4">LJC014</strain>
    </source>
</reference>
<keyword evidence="2" id="KW-1133">Transmembrane helix</keyword>
<evidence type="ECO:0000256" key="2">
    <source>
        <dbReference type="SAM" id="Phobius"/>
    </source>
</evidence>
<organism evidence="4 5">
    <name type="scientific">Vibrio campbellii</name>
    <dbReference type="NCBI Taxonomy" id="680"/>
    <lineage>
        <taxon>Bacteria</taxon>
        <taxon>Pseudomonadati</taxon>
        <taxon>Pseudomonadota</taxon>
        <taxon>Gammaproteobacteria</taxon>
        <taxon>Vibrionales</taxon>
        <taxon>Vibrionaceae</taxon>
        <taxon>Vibrio</taxon>
    </lineage>
</organism>
<dbReference type="RefSeq" id="WP_255943468.1">
    <property type="nucleotide sequence ID" value="NZ_CP050468.1"/>
</dbReference>
<accession>A0AAE9SM78</accession>
<evidence type="ECO:0000313" key="4">
    <source>
        <dbReference type="EMBL" id="UTZ28461.1"/>
    </source>
</evidence>
<keyword evidence="2" id="KW-0812">Transmembrane</keyword>
<feature type="transmembrane region" description="Helical" evidence="2">
    <location>
        <begin position="336"/>
        <end position="359"/>
    </location>
</feature>
<gene>
    <name evidence="4" type="ORF">HB761_17370</name>
</gene>
<protein>
    <submittedName>
        <fullName evidence="4">Phage tail tape measure protein</fullName>
    </submittedName>
</protein>
<feature type="transmembrane region" description="Helical" evidence="2">
    <location>
        <begin position="408"/>
        <end position="425"/>
    </location>
</feature>